<feature type="domain" description="Prepilin type IV endopeptidase peptidase" evidence="2">
    <location>
        <begin position="6"/>
        <end position="107"/>
    </location>
</feature>
<evidence type="ECO:0000313" key="4">
    <source>
        <dbReference type="Proteomes" id="UP000643810"/>
    </source>
</evidence>
<feature type="transmembrane region" description="Helical" evidence="1">
    <location>
        <begin position="94"/>
        <end position="114"/>
    </location>
</feature>
<keyword evidence="1" id="KW-0812">Transmembrane</keyword>
<gene>
    <name evidence="3" type="ORF">H8R94_06245</name>
</gene>
<dbReference type="Gene3D" id="1.20.120.1220">
    <property type="match status" value="1"/>
</dbReference>
<comment type="caution">
    <text evidence="3">The sequence shown here is derived from an EMBL/GenBank/DDBJ whole genome shotgun (WGS) entry which is preliminary data.</text>
</comment>
<dbReference type="Pfam" id="PF01478">
    <property type="entry name" value="Peptidase_A24"/>
    <property type="match status" value="1"/>
</dbReference>
<proteinExistence type="predicted"/>
<evidence type="ECO:0000256" key="1">
    <source>
        <dbReference type="SAM" id="Phobius"/>
    </source>
</evidence>
<keyword evidence="1" id="KW-1133">Transmembrane helix</keyword>
<accession>A0ABR7GFH4</accession>
<sequence length="144" mass="15717">MKVMGLVGMLSICSVEDLWKRQIHLVVISAFGILGVLLHFYDGKQTALDMCGGMLVGIVLYLLSIFSHGKVGKGDAFLVTSMGVYLGFWDNMTVLWMASIMAAIFGIVVCIFFGKKKDESLPFVPFLLVAYLLFLILGATAANI</sequence>
<reference evidence="3 4" key="1">
    <citation type="submission" date="2020-08" db="EMBL/GenBank/DDBJ databases">
        <title>Genome public.</title>
        <authorList>
            <person name="Liu C."/>
            <person name="Sun Q."/>
        </authorList>
    </citation>
    <scope>NUCLEOTIDE SEQUENCE [LARGE SCALE GENOMIC DNA]</scope>
    <source>
        <strain evidence="3 4">NSJ-9</strain>
    </source>
</reference>
<keyword evidence="4" id="KW-1185">Reference proteome</keyword>
<protein>
    <submittedName>
        <fullName evidence="3">Prepilin peptidase</fullName>
    </submittedName>
</protein>
<name>A0ABR7GFH4_9FIRM</name>
<evidence type="ECO:0000313" key="3">
    <source>
        <dbReference type="EMBL" id="MBC5686207.1"/>
    </source>
</evidence>
<dbReference type="EMBL" id="JACOPG010000002">
    <property type="protein sequence ID" value="MBC5686207.1"/>
    <property type="molecule type" value="Genomic_DNA"/>
</dbReference>
<dbReference type="Proteomes" id="UP000643810">
    <property type="component" value="Unassembled WGS sequence"/>
</dbReference>
<dbReference type="RefSeq" id="WP_186854166.1">
    <property type="nucleotide sequence ID" value="NZ_JACOPG010000002.1"/>
</dbReference>
<organism evidence="3 4">
    <name type="scientific">Roseburia lenta</name>
    <dbReference type="NCBI Taxonomy" id="2763061"/>
    <lineage>
        <taxon>Bacteria</taxon>
        <taxon>Bacillati</taxon>
        <taxon>Bacillota</taxon>
        <taxon>Clostridia</taxon>
        <taxon>Lachnospirales</taxon>
        <taxon>Lachnospiraceae</taxon>
        <taxon>Roseburia</taxon>
    </lineage>
</organism>
<evidence type="ECO:0000259" key="2">
    <source>
        <dbReference type="Pfam" id="PF01478"/>
    </source>
</evidence>
<dbReference type="InterPro" id="IPR000045">
    <property type="entry name" value="Prepilin_IV_endopep_pep"/>
</dbReference>
<keyword evidence="1" id="KW-0472">Membrane</keyword>
<feature type="transmembrane region" description="Helical" evidence="1">
    <location>
        <begin position="47"/>
        <end position="64"/>
    </location>
</feature>
<feature type="transmembrane region" description="Helical" evidence="1">
    <location>
        <begin position="121"/>
        <end position="142"/>
    </location>
</feature>
<feature type="transmembrane region" description="Helical" evidence="1">
    <location>
        <begin position="21"/>
        <end position="41"/>
    </location>
</feature>